<accession>A0A1C3PBJ6</accession>
<dbReference type="Proteomes" id="UP000199013">
    <property type="component" value="Unassembled WGS sequence"/>
</dbReference>
<sequence length="87" mass="9708">MRENPDSEDYTLMKYARRLRGELMGVRQVERLRRASDLLAARGFDTRDTVIACYSGAGFDPELRNTADRILAIGPDDLYPGTADPSG</sequence>
<keyword evidence="2" id="KW-1185">Reference proteome</keyword>
<dbReference type="EMBL" id="FLUV01002188">
    <property type="protein sequence ID" value="SBW27205.1"/>
    <property type="molecule type" value="Genomic_DNA"/>
</dbReference>
<reference evidence="2" key="1">
    <citation type="submission" date="2016-02" db="EMBL/GenBank/DDBJ databases">
        <authorList>
            <person name="Wibberg D."/>
        </authorList>
    </citation>
    <scope>NUCLEOTIDE SEQUENCE [LARGE SCALE GENOMIC DNA]</scope>
</reference>
<proteinExistence type="predicted"/>
<dbReference type="AlphaFoldDB" id="A0A1C3PBJ6"/>
<name>A0A1C3PBJ6_9ACTN</name>
<organism evidence="1 2">
    <name type="scientific">Candidatus Protofrankia californiensis</name>
    <dbReference type="NCBI Taxonomy" id="1839754"/>
    <lineage>
        <taxon>Bacteria</taxon>
        <taxon>Bacillati</taxon>
        <taxon>Actinomycetota</taxon>
        <taxon>Actinomycetes</taxon>
        <taxon>Frankiales</taxon>
        <taxon>Frankiaceae</taxon>
        <taxon>Protofrankia</taxon>
    </lineage>
</organism>
<gene>
    <name evidence="1" type="ORF">FDG2_5219</name>
</gene>
<evidence type="ECO:0000313" key="2">
    <source>
        <dbReference type="Proteomes" id="UP000199013"/>
    </source>
</evidence>
<evidence type="ECO:0000313" key="1">
    <source>
        <dbReference type="EMBL" id="SBW27205.1"/>
    </source>
</evidence>
<protein>
    <submittedName>
        <fullName evidence="1">Uncharacterized protein</fullName>
    </submittedName>
</protein>